<keyword evidence="3" id="KW-1185">Reference proteome</keyword>
<comment type="caution">
    <text evidence="2">The sequence shown here is derived from an EMBL/GenBank/DDBJ whole genome shotgun (WGS) entry which is preliminary data.</text>
</comment>
<evidence type="ECO:0000313" key="3">
    <source>
        <dbReference type="Proteomes" id="UP000593567"/>
    </source>
</evidence>
<reference evidence="2" key="1">
    <citation type="submission" date="2020-06" db="EMBL/GenBank/DDBJ databases">
        <title>Draft genome of Bugula neritina, a colonial animal packing powerful symbionts and potential medicines.</title>
        <authorList>
            <person name="Rayko M."/>
        </authorList>
    </citation>
    <scope>NUCLEOTIDE SEQUENCE [LARGE SCALE GENOMIC DNA]</scope>
    <source>
        <strain evidence="2">Kwan_BN1</strain>
    </source>
</reference>
<proteinExistence type="predicted"/>
<accession>A0A7J7J737</accession>
<gene>
    <name evidence="2" type="ORF">EB796_020129</name>
</gene>
<protein>
    <submittedName>
        <fullName evidence="2">Uncharacterized protein</fullName>
    </submittedName>
</protein>
<organism evidence="2 3">
    <name type="scientific">Bugula neritina</name>
    <name type="common">Brown bryozoan</name>
    <name type="synonym">Sertularia neritina</name>
    <dbReference type="NCBI Taxonomy" id="10212"/>
    <lineage>
        <taxon>Eukaryota</taxon>
        <taxon>Metazoa</taxon>
        <taxon>Spiralia</taxon>
        <taxon>Lophotrochozoa</taxon>
        <taxon>Bryozoa</taxon>
        <taxon>Gymnolaemata</taxon>
        <taxon>Cheilostomatida</taxon>
        <taxon>Flustrina</taxon>
        <taxon>Buguloidea</taxon>
        <taxon>Bugulidae</taxon>
        <taxon>Bugula</taxon>
    </lineage>
</organism>
<feature type="compositionally biased region" description="Low complexity" evidence="1">
    <location>
        <begin position="53"/>
        <end position="73"/>
    </location>
</feature>
<evidence type="ECO:0000313" key="2">
    <source>
        <dbReference type="EMBL" id="KAF6021564.1"/>
    </source>
</evidence>
<dbReference type="EMBL" id="VXIV02003004">
    <property type="protein sequence ID" value="KAF6021564.1"/>
    <property type="molecule type" value="Genomic_DNA"/>
</dbReference>
<feature type="region of interest" description="Disordered" evidence="1">
    <location>
        <begin position="21"/>
        <end position="79"/>
    </location>
</feature>
<name>A0A7J7J737_BUGNE</name>
<dbReference type="AlphaFoldDB" id="A0A7J7J737"/>
<dbReference type="Proteomes" id="UP000593567">
    <property type="component" value="Unassembled WGS sequence"/>
</dbReference>
<feature type="compositionally biased region" description="Basic and acidic residues" evidence="1">
    <location>
        <begin position="39"/>
        <end position="50"/>
    </location>
</feature>
<evidence type="ECO:0000256" key="1">
    <source>
        <dbReference type="SAM" id="MobiDB-lite"/>
    </source>
</evidence>
<sequence length="79" mass="8759">MSLQPLDFIVAGYKAAHLDSKQNARLKHSRRNNLSAETAKAESFEVESRRSRSQAASRSNSRSHSSSRSSSQAKMYSVS</sequence>